<name>A0A921G9T3_9FIRM</name>
<dbReference type="EMBL" id="DYWV01000086">
    <property type="protein sequence ID" value="HJF39772.1"/>
    <property type="molecule type" value="Genomic_DNA"/>
</dbReference>
<comment type="similarity">
    <text evidence="1">Belongs to the 'phage' integrase family.</text>
</comment>
<dbReference type="PANTHER" id="PTHR30349:SF64">
    <property type="entry name" value="PROPHAGE INTEGRASE INTD-RELATED"/>
    <property type="match status" value="1"/>
</dbReference>
<evidence type="ECO:0000256" key="3">
    <source>
        <dbReference type="ARBA" id="ARBA00023125"/>
    </source>
</evidence>
<dbReference type="InterPro" id="IPR011010">
    <property type="entry name" value="DNA_brk_join_enz"/>
</dbReference>
<dbReference type="InterPro" id="IPR010998">
    <property type="entry name" value="Integrase_recombinase_N"/>
</dbReference>
<evidence type="ECO:0000256" key="1">
    <source>
        <dbReference type="ARBA" id="ARBA00008857"/>
    </source>
</evidence>
<reference evidence="8" key="2">
    <citation type="submission" date="2021-09" db="EMBL/GenBank/DDBJ databases">
        <authorList>
            <person name="Gilroy R."/>
        </authorList>
    </citation>
    <scope>NUCLEOTIDE SEQUENCE</scope>
    <source>
        <strain evidence="8">CHK193-16274</strain>
    </source>
</reference>
<dbReference type="CDD" id="cd01189">
    <property type="entry name" value="INT_ICEBs1_C_like"/>
    <property type="match status" value="1"/>
</dbReference>
<protein>
    <submittedName>
        <fullName evidence="8">Site-specific integrase</fullName>
    </submittedName>
</protein>
<dbReference type="Pfam" id="PF14659">
    <property type="entry name" value="Phage_int_SAM_3"/>
    <property type="match status" value="1"/>
</dbReference>
<keyword evidence="4" id="KW-0233">DNA recombination</keyword>
<evidence type="ECO:0000313" key="8">
    <source>
        <dbReference type="EMBL" id="HJF39772.1"/>
    </source>
</evidence>
<dbReference type="InterPro" id="IPR002104">
    <property type="entry name" value="Integrase_catalytic"/>
</dbReference>
<evidence type="ECO:0000313" key="9">
    <source>
        <dbReference type="Proteomes" id="UP000749320"/>
    </source>
</evidence>
<evidence type="ECO:0000259" key="7">
    <source>
        <dbReference type="PROSITE" id="PS51900"/>
    </source>
</evidence>
<dbReference type="PROSITE" id="PS51900">
    <property type="entry name" value="CB"/>
    <property type="match status" value="1"/>
</dbReference>
<comment type="caution">
    <text evidence="8">The sequence shown here is derived from an EMBL/GenBank/DDBJ whole genome shotgun (WGS) entry which is preliminary data.</text>
</comment>
<keyword evidence="2" id="KW-0229">DNA integration</keyword>
<feature type="domain" description="Core-binding (CB)" evidence="7">
    <location>
        <begin position="59"/>
        <end position="154"/>
    </location>
</feature>
<sequence length="454" mass="52654">MASIQKRNKKYAVVYTYEDDEGKKRQKWESFDSFKEANIRKSEVESKKNQNVFVPPNAQTINEFLDLFIDLYGVKKWVPHTYESNTRLLNNYVRPVIGNIPLQKVNTLFIDKYYSDLLKMESAGNALFQKKKMVSASTVGQIHKVLKCAFNSAVKWNLIGSNPFLKVDPPEHVFKKRTIWTSDMIIQALENCEDPKLALAIHLSFACSMRIGEILGLQWKNVHITDEDIEKDDAHLIIECELTRADVTALEALNYKDVYFVFPENNPNHKYKTRIILKKPKTDSSIRKVWIPNTLAKILREWKKEQDKYKDFFGGEYKDYDLVVCFEDGRYCSENVIMRELKKLTTCCNLPPIVFHSFRHTSTTYKLKLNHGDIKATQGDTGHSQADMVTEVYSHILDEDRKINAQKFDDSFYKKLGDGIDHVEKTKKKVDIDSLVDALKNDPKLMTQLIEALK</sequence>
<accession>A0A921G9T3</accession>
<proteinExistence type="inferred from homology"/>
<organism evidence="8 9">
    <name type="scientific">Thomasclavelia spiroformis</name>
    <dbReference type="NCBI Taxonomy" id="29348"/>
    <lineage>
        <taxon>Bacteria</taxon>
        <taxon>Bacillati</taxon>
        <taxon>Bacillota</taxon>
        <taxon>Erysipelotrichia</taxon>
        <taxon>Erysipelotrichales</taxon>
        <taxon>Coprobacillaceae</taxon>
        <taxon>Thomasclavelia</taxon>
    </lineage>
</organism>
<keyword evidence="3 5" id="KW-0238">DNA-binding</keyword>
<dbReference type="AlphaFoldDB" id="A0A921G9T3"/>
<dbReference type="InterPro" id="IPR013762">
    <property type="entry name" value="Integrase-like_cat_sf"/>
</dbReference>
<dbReference type="GO" id="GO:0006310">
    <property type="term" value="P:DNA recombination"/>
    <property type="evidence" value="ECO:0007669"/>
    <property type="project" value="UniProtKB-KW"/>
</dbReference>
<dbReference type="InterPro" id="IPR044068">
    <property type="entry name" value="CB"/>
</dbReference>
<evidence type="ECO:0000256" key="2">
    <source>
        <dbReference type="ARBA" id="ARBA00022908"/>
    </source>
</evidence>
<gene>
    <name evidence="8" type="ORF">K8V91_02515</name>
</gene>
<dbReference type="Gene3D" id="1.10.150.130">
    <property type="match status" value="1"/>
</dbReference>
<dbReference type="PROSITE" id="PS51898">
    <property type="entry name" value="TYR_RECOMBINASE"/>
    <property type="match status" value="1"/>
</dbReference>
<evidence type="ECO:0000256" key="4">
    <source>
        <dbReference type="ARBA" id="ARBA00023172"/>
    </source>
</evidence>
<dbReference type="GO" id="GO:0003677">
    <property type="term" value="F:DNA binding"/>
    <property type="evidence" value="ECO:0007669"/>
    <property type="project" value="UniProtKB-UniRule"/>
</dbReference>
<evidence type="ECO:0000259" key="6">
    <source>
        <dbReference type="PROSITE" id="PS51898"/>
    </source>
</evidence>
<dbReference type="PANTHER" id="PTHR30349">
    <property type="entry name" value="PHAGE INTEGRASE-RELATED"/>
    <property type="match status" value="1"/>
</dbReference>
<dbReference type="GO" id="GO:0015074">
    <property type="term" value="P:DNA integration"/>
    <property type="evidence" value="ECO:0007669"/>
    <property type="project" value="UniProtKB-KW"/>
</dbReference>
<dbReference type="InterPro" id="IPR050090">
    <property type="entry name" value="Tyrosine_recombinase_XerCD"/>
</dbReference>
<evidence type="ECO:0000256" key="5">
    <source>
        <dbReference type="PROSITE-ProRule" id="PRU01248"/>
    </source>
</evidence>
<dbReference type="Gene3D" id="1.10.443.10">
    <property type="entry name" value="Intergrase catalytic core"/>
    <property type="match status" value="1"/>
</dbReference>
<reference evidence="8" key="1">
    <citation type="journal article" date="2021" name="PeerJ">
        <title>Extensive microbial diversity within the chicken gut microbiome revealed by metagenomics and culture.</title>
        <authorList>
            <person name="Gilroy R."/>
            <person name="Ravi A."/>
            <person name="Getino M."/>
            <person name="Pursley I."/>
            <person name="Horton D.L."/>
            <person name="Alikhan N.F."/>
            <person name="Baker D."/>
            <person name="Gharbi K."/>
            <person name="Hall N."/>
            <person name="Watson M."/>
            <person name="Adriaenssens E.M."/>
            <person name="Foster-Nyarko E."/>
            <person name="Jarju S."/>
            <person name="Secka A."/>
            <person name="Antonio M."/>
            <person name="Oren A."/>
            <person name="Chaudhuri R.R."/>
            <person name="La Ragione R."/>
            <person name="Hildebrand F."/>
            <person name="Pallen M.J."/>
        </authorList>
    </citation>
    <scope>NUCLEOTIDE SEQUENCE</scope>
    <source>
        <strain evidence="8">CHK193-16274</strain>
    </source>
</reference>
<feature type="domain" description="Tyr recombinase" evidence="6">
    <location>
        <begin position="175"/>
        <end position="407"/>
    </location>
</feature>
<dbReference type="SUPFAM" id="SSF56349">
    <property type="entry name" value="DNA breaking-rejoining enzymes"/>
    <property type="match status" value="1"/>
</dbReference>
<dbReference type="Proteomes" id="UP000749320">
    <property type="component" value="Unassembled WGS sequence"/>
</dbReference>
<dbReference type="InterPro" id="IPR004107">
    <property type="entry name" value="Integrase_SAM-like_N"/>
</dbReference>